<sequence>MRRPTFFWNRLYGNISKPLFRHFCISIYSFLLHALQPRAFRYHDGLLKKAPFFYTVYLSVWEPPRPSHAFCSVCLHKHGECVFHHVV</sequence>
<protein>
    <submittedName>
        <fullName evidence="1">Uncharacterized protein</fullName>
    </submittedName>
</protein>
<evidence type="ECO:0000313" key="1">
    <source>
        <dbReference type="EMBL" id="JAP76502.1"/>
    </source>
</evidence>
<accession>A0A131YDE7</accession>
<dbReference type="AlphaFoldDB" id="A0A131YDE7"/>
<reference evidence="1" key="1">
    <citation type="journal article" date="2016" name="Ticks Tick Borne Dis.">
        <title>De novo assembly and annotation of the salivary gland transcriptome of Rhipicephalus appendiculatus male and female ticks during blood feeding.</title>
        <authorList>
            <person name="de Castro M.H."/>
            <person name="de Klerk D."/>
            <person name="Pienaar R."/>
            <person name="Latif A.A."/>
            <person name="Rees D.J."/>
            <person name="Mans B.J."/>
        </authorList>
    </citation>
    <scope>NUCLEOTIDE SEQUENCE</scope>
    <source>
        <tissue evidence="1">Salivary glands</tissue>
    </source>
</reference>
<name>A0A131YDE7_RHIAP</name>
<organism evidence="1">
    <name type="scientific">Rhipicephalus appendiculatus</name>
    <name type="common">Brown ear tick</name>
    <dbReference type="NCBI Taxonomy" id="34631"/>
    <lineage>
        <taxon>Eukaryota</taxon>
        <taxon>Metazoa</taxon>
        <taxon>Ecdysozoa</taxon>
        <taxon>Arthropoda</taxon>
        <taxon>Chelicerata</taxon>
        <taxon>Arachnida</taxon>
        <taxon>Acari</taxon>
        <taxon>Parasitiformes</taxon>
        <taxon>Ixodida</taxon>
        <taxon>Ixodoidea</taxon>
        <taxon>Ixodidae</taxon>
        <taxon>Rhipicephalinae</taxon>
        <taxon>Rhipicephalus</taxon>
        <taxon>Rhipicephalus</taxon>
    </lineage>
</organism>
<proteinExistence type="predicted"/>
<dbReference type="EMBL" id="GEDV01012055">
    <property type="protein sequence ID" value="JAP76502.1"/>
    <property type="molecule type" value="Transcribed_RNA"/>
</dbReference>